<keyword evidence="2" id="KW-0732">Signal</keyword>
<dbReference type="Proteomes" id="UP000236370">
    <property type="component" value="Unassembled WGS sequence"/>
</dbReference>
<evidence type="ECO:0000256" key="1">
    <source>
        <dbReference type="SAM" id="MobiDB-lite"/>
    </source>
</evidence>
<feature type="compositionally biased region" description="Polar residues" evidence="1">
    <location>
        <begin position="219"/>
        <end position="229"/>
    </location>
</feature>
<dbReference type="InterPro" id="IPR040287">
    <property type="entry name" value="RGM"/>
</dbReference>
<evidence type="ECO:0000313" key="4">
    <source>
        <dbReference type="EMBL" id="PNI88354.1"/>
    </source>
</evidence>
<comment type="caution">
    <text evidence="4">The sequence shown here is derived from an EMBL/GenBank/DDBJ whole genome shotgun (WGS) entry which is preliminary data.</text>
</comment>
<feature type="region of interest" description="Disordered" evidence="1">
    <location>
        <begin position="201"/>
        <end position="229"/>
    </location>
</feature>
<organism evidence="4 5">
    <name type="scientific">Pan troglodytes</name>
    <name type="common">Chimpanzee</name>
    <dbReference type="NCBI Taxonomy" id="9598"/>
    <lineage>
        <taxon>Eukaryota</taxon>
        <taxon>Metazoa</taxon>
        <taxon>Chordata</taxon>
        <taxon>Craniata</taxon>
        <taxon>Vertebrata</taxon>
        <taxon>Euteleostomi</taxon>
        <taxon>Mammalia</taxon>
        <taxon>Eutheria</taxon>
        <taxon>Euarchontoglires</taxon>
        <taxon>Primates</taxon>
        <taxon>Haplorrhini</taxon>
        <taxon>Catarrhini</taxon>
        <taxon>Hominidae</taxon>
        <taxon>Pan</taxon>
    </lineage>
</organism>
<dbReference type="PANTHER" id="PTHR31428:SF3">
    <property type="entry name" value="HEMOJUVELIN"/>
    <property type="match status" value="1"/>
</dbReference>
<dbReference type="PANTHER" id="PTHR31428">
    <property type="entry name" value="RGM DOMAIN FAMILY MEMBER DRAG-1"/>
    <property type="match status" value="1"/>
</dbReference>
<dbReference type="AlphaFoldDB" id="A0A2J8PWH0"/>
<accession>A0A2J8PWH0</accession>
<dbReference type="EMBL" id="NBAG03000155">
    <property type="protein sequence ID" value="PNI88354.1"/>
    <property type="molecule type" value="Genomic_DNA"/>
</dbReference>
<proteinExistence type="predicted"/>
<protein>
    <recommendedName>
        <fullName evidence="3">Repulsive guidance molecule N-terminal domain-containing protein</fullName>
    </recommendedName>
</protein>
<evidence type="ECO:0000259" key="3">
    <source>
        <dbReference type="Pfam" id="PF06535"/>
    </source>
</evidence>
<feature type="compositionally biased region" description="Pro residues" evidence="1">
    <location>
        <begin position="202"/>
        <end position="217"/>
    </location>
</feature>
<sequence>MGEPGQSPSPRSSHGSPPTLSTLTLLLLLCGHAHSQCKILRCNAEYVSSTLSLRGGGSSGALRGGGGGRGGGVGSGGLCRALRSYALCTRRTARTCRGDLAFHSAVHGIEDLMIQHNCSRQGPTAPPPPGAPPFQARAPASLPRTLVTMKAGFPGCMVVPRGSCIALPSGTRMCAASTITFTHAVSKELGLYWIMTSSLSKPPAPPWRWGPTLPPPGRSGTQSSFRSTS</sequence>
<gene>
    <name evidence="4" type="ORF">CK820_G0054113</name>
</gene>
<dbReference type="Pfam" id="PF06535">
    <property type="entry name" value="RGM_N"/>
    <property type="match status" value="1"/>
</dbReference>
<evidence type="ECO:0000313" key="5">
    <source>
        <dbReference type="Proteomes" id="UP000236370"/>
    </source>
</evidence>
<reference evidence="4 5" key="1">
    <citation type="submission" date="2017-12" db="EMBL/GenBank/DDBJ databases">
        <title>High-resolution comparative analysis of great ape genomes.</title>
        <authorList>
            <person name="Pollen A."/>
            <person name="Hastie A."/>
            <person name="Hormozdiari F."/>
            <person name="Dougherty M."/>
            <person name="Liu R."/>
            <person name="Chaisson M."/>
            <person name="Hoppe E."/>
            <person name="Hill C."/>
            <person name="Pang A."/>
            <person name="Hillier L."/>
            <person name="Baker C."/>
            <person name="Armstrong J."/>
            <person name="Shendure J."/>
            <person name="Paten B."/>
            <person name="Wilson R."/>
            <person name="Chao H."/>
            <person name="Schneider V."/>
            <person name="Ventura M."/>
            <person name="Kronenberg Z."/>
            <person name="Murali S."/>
            <person name="Gordon D."/>
            <person name="Cantsilieris S."/>
            <person name="Munson K."/>
            <person name="Nelson B."/>
            <person name="Raja A."/>
            <person name="Underwood J."/>
            <person name="Diekhans M."/>
            <person name="Fiddes I."/>
            <person name="Haussler D."/>
            <person name="Eichler E."/>
        </authorList>
    </citation>
    <scope>NUCLEOTIDE SEQUENCE [LARGE SCALE GENOMIC DNA]</scope>
    <source>
        <strain evidence="4">Yerkes chimp pedigree #C0471</strain>
    </source>
</reference>
<feature type="domain" description="Repulsive guidance molecule N-terminal" evidence="3">
    <location>
        <begin position="37"/>
        <end position="120"/>
    </location>
</feature>
<dbReference type="InterPro" id="IPR010536">
    <property type="entry name" value="RGM_N"/>
</dbReference>
<feature type="chain" id="PRO_5014431020" description="Repulsive guidance molecule N-terminal domain-containing protein" evidence="2">
    <location>
        <begin position="36"/>
        <end position="229"/>
    </location>
</feature>
<name>A0A2J8PWH0_PANTR</name>
<feature type="signal peptide" evidence="2">
    <location>
        <begin position="1"/>
        <end position="35"/>
    </location>
</feature>
<evidence type="ECO:0000256" key="2">
    <source>
        <dbReference type="SAM" id="SignalP"/>
    </source>
</evidence>